<feature type="chain" id="PRO_5045910157" description="Lysine-specific metallo-endopeptidase domain-containing protein" evidence="1">
    <location>
        <begin position="24"/>
        <end position="348"/>
    </location>
</feature>
<sequence>MLASRTLLLLLYLFNFCSNPVTAAVVVLDRVAVSRTASDLFQIGDSTTGGACSADQITTINAWLKECVDILNAALTAYHSYSTSYTYRTMFSLWLSMRWDDDEIADFFEGYWELIGTRLAGVATFLSGGGLTGGSGDMRQLRAEARVAGERDPDLTNTNRNIAPFLVSRLNGYVFDASGKDRLCAKANRFAATSRADTNAGTEAGSPAGFTYATFNRHVNFCDTAFEAKSGNPHGYETLAEVVSSDNYPTAGAKIDPSALMSLSATLYHELFHLTDSDGTDSDGPGTGLESWTVSRARPIRALLYCFYNEIHALFWQLLAISLVGTYLVSPPGTAAPGTTEDCMQWVE</sequence>
<evidence type="ECO:0000256" key="1">
    <source>
        <dbReference type="SAM" id="SignalP"/>
    </source>
</evidence>
<accession>A0ABR4I9D4</accession>
<reference evidence="2 3" key="1">
    <citation type="submission" date="2024-07" db="EMBL/GenBank/DDBJ databases">
        <title>Section-level genome sequencing and comparative genomics of Aspergillus sections Usti and Cavernicolus.</title>
        <authorList>
            <consortium name="Lawrence Berkeley National Laboratory"/>
            <person name="Nybo J.L."/>
            <person name="Vesth T.C."/>
            <person name="Theobald S."/>
            <person name="Frisvad J.C."/>
            <person name="Larsen T.O."/>
            <person name="Kjaerboelling I."/>
            <person name="Rothschild-Mancinelli K."/>
            <person name="Lyhne E.K."/>
            <person name="Kogle M.E."/>
            <person name="Barry K."/>
            <person name="Clum A."/>
            <person name="Na H."/>
            <person name="Ledsgaard L."/>
            <person name="Lin J."/>
            <person name="Lipzen A."/>
            <person name="Kuo A."/>
            <person name="Riley R."/>
            <person name="Mondo S."/>
            <person name="LaButti K."/>
            <person name="Haridas S."/>
            <person name="Pangalinan J."/>
            <person name="Salamov A.A."/>
            <person name="Simmons B.A."/>
            <person name="Magnuson J.K."/>
            <person name="Chen J."/>
            <person name="Drula E."/>
            <person name="Henrissat B."/>
            <person name="Wiebenga A."/>
            <person name="Lubbers R.J."/>
            <person name="Gomes A.C."/>
            <person name="Makela M.R."/>
            <person name="Stajich J."/>
            <person name="Grigoriev I.V."/>
            <person name="Mortensen U.H."/>
            <person name="De vries R.P."/>
            <person name="Baker S.E."/>
            <person name="Andersen M.R."/>
        </authorList>
    </citation>
    <scope>NUCLEOTIDE SEQUENCE [LARGE SCALE GENOMIC DNA]</scope>
    <source>
        <strain evidence="2 3">CBS 600.67</strain>
    </source>
</reference>
<proteinExistence type="predicted"/>
<comment type="caution">
    <text evidence="2">The sequence shown here is derived from an EMBL/GenBank/DDBJ whole genome shotgun (WGS) entry which is preliminary data.</text>
</comment>
<keyword evidence="1" id="KW-0732">Signal</keyword>
<organism evidence="2 3">
    <name type="scientific">Aspergillus cavernicola</name>
    <dbReference type="NCBI Taxonomy" id="176166"/>
    <lineage>
        <taxon>Eukaryota</taxon>
        <taxon>Fungi</taxon>
        <taxon>Dikarya</taxon>
        <taxon>Ascomycota</taxon>
        <taxon>Pezizomycotina</taxon>
        <taxon>Eurotiomycetes</taxon>
        <taxon>Eurotiomycetidae</taxon>
        <taxon>Eurotiales</taxon>
        <taxon>Aspergillaceae</taxon>
        <taxon>Aspergillus</taxon>
        <taxon>Aspergillus subgen. Nidulantes</taxon>
    </lineage>
</organism>
<dbReference type="EMBL" id="JBFXLS010000044">
    <property type="protein sequence ID" value="KAL2824361.1"/>
    <property type="molecule type" value="Genomic_DNA"/>
</dbReference>
<evidence type="ECO:0000313" key="2">
    <source>
        <dbReference type="EMBL" id="KAL2824361.1"/>
    </source>
</evidence>
<feature type="signal peptide" evidence="1">
    <location>
        <begin position="1"/>
        <end position="23"/>
    </location>
</feature>
<gene>
    <name evidence="2" type="ORF">BDW59DRAFT_162466</name>
</gene>
<evidence type="ECO:0000313" key="3">
    <source>
        <dbReference type="Proteomes" id="UP001610335"/>
    </source>
</evidence>
<name>A0ABR4I9D4_9EURO</name>
<keyword evidence="3" id="KW-1185">Reference proteome</keyword>
<dbReference type="Proteomes" id="UP001610335">
    <property type="component" value="Unassembled WGS sequence"/>
</dbReference>
<protein>
    <recommendedName>
        <fullName evidence="4">Lysine-specific metallo-endopeptidase domain-containing protein</fullName>
    </recommendedName>
</protein>
<evidence type="ECO:0008006" key="4">
    <source>
        <dbReference type="Google" id="ProtNLM"/>
    </source>
</evidence>